<sequence>MSNQQWKAKWRRNDIAFHQDAVNPLLQQFWEELELPEGSVVLVPLCGKSLDMGWLATLGFRVMGIELSDIAVQDYFAALDVVPIRARHGRFAKWKHGNTEIWRGDLFDLTAQDLSEVRGLYDCAALTALPADIRIRYVEHITKVLPPGCQMLLMTTESPDDTQADSALEIDEEVAALYSAGYTVELLYGKARIKIDPEYPDEPAASFDEKVYRIRPRPVQDAA</sequence>
<comment type="similarity">
    <text evidence="3 9">Belongs to the class I-like SAM-binding methyltransferase superfamily. TPMT family.</text>
</comment>
<keyword evidence="7 9" id="KW-0808">Transferase</keyword>
<dbReference type="SUPFAM" id="SSF53335">
    <property type="entry name" value="S-adenosyl-L-methionine-dependent methyltransferases"/>
    <property type="match status" value="1"/>
</dbReference>
<keyword evidence="5 9" id="KW-0963">Cytoplasm</keyword>
<dbReference type="PROSITE" id="PS51585">
    <property type="entry name" value="SAM_MT_TPMT"/>
    <property type="match status" value="1"/>
</dbReference>
<dbReference type="Pfam" id="PF05724">
    <property type="entry name" value="TPMT"/>
    <property type="match status" value="1"/>
</dbReference>
<organism evidence="10 11">
    <name type="scientific">Stutzerimonas tarimensis</name>
    <dbReference type="NCBI Taxonomy" id="1507735"/>
    <lineage>
        <taxon>Bacteria</taxon>
        <taxon>Pseudomonadati</taxon>
        <taxon>Pseudomonadota</taxon>
        <taxon>Gammaproteobacteria</taxon>
        <taxon>Pseudomonadales</taxon>
        <taxon>Pseudomonadaceae</taxon>
        <taxon>Stutzerimonas</taxon>
    </lineage>
</organism>
<dbReference type="Gene3D" id="3.40.50.150">
    <property type="entry name" value="Vaccinia Virus protein VP39"/>
    <property type="match status" value="1"/>
</dbReference>
<comment type="subcellular location">
    <subcellularLocation>
        <location evidence="2 9">Cytoplasm</location>
    </subcellularLocation>
</comment>
<evidence type="ECO:0000256" key="3">
    <source>
        <dbReference type="ARBA" id="ARBA00008145"/>
    </source>
</evidence>
<keyword evidence="6 9" id="KW-0489">Methyltransferase</keyword>
<evidence type="ECO:0000256" key="1">
    <source>
        <dbReference type="ARBA" id="ARBA00000903"/>
    </source>
</evidence>
<evidence type="ECO:0000313" key="10">
    <source>
        <dbReference type="EMBL" id="MFC3606976.1"/>
    </source>
</evidence>
<keyword evidence="8 9" id="KW-0949">S-adenosyl-L-methionine</keyword>
<comment type="catalytic activity">
    <reaction evidence="1 9">
        <text>S-adenosyl-L-methionine + a thiopurine = S-adenosyl-L-homocysteine + a thiopurine S-methylether.</text>
        <dbReference type="EC" id="2.1.1.67"/>
    </reaction>
</comment>
<dbReference type="InterPro" id="IPR025835">
    <property type="entry name" value="Thiopurine_S-MeTrfase"/>
</dbReference>
<evidence type="ECO:0000256" key="2">
    <source>
        <dbReference type="ARBA" id="ARBA00004496"/>
    </source>
</evidence>
<evidence type="ECO:0000256" key="7">
    <source>
        <dbReference type="ARBA" id="ARBA00022679"/>
    </source>
</evidence>
<dbReference type="GO" id="GO:0032259">
    <property type="term" value="P:methylation"/>
    <property type="evidence" value="ECO:0007669"/>
    <property type="project" value="UniProtKB-KW"/>
</dbReference>
<feature type="binding site" evidence="9">
    <location>
        <position position="10"/>
    </location>
    <ligand>
        <name>S-adenosyl-L-methionine</name>
        <dbReference type="ChEBI" id="CHEBI:59789"/>
    </ligand>
</feature>
<dbReference type="HAMAP" id="MF_00812">
    <property type="entry name" value="Thiopur_methtran"/>
    <property type="match status" value="1"/>
</dbReference>
<dbReference type="RefSeq" id="WP_386361538.1">
    <property type="nucleotide sequence ID" value="NZ_JBHRXZ010000012.1"/>
</dbReference>
<comment type="caution">
    <text evidence="9">Lacks conserved residue(s) required for the propagation of feature annotation.</text>
</comment>
<proteinExistence type="inferred from homology"/>
<evidence type="ECO:0000313" key="11">
    <source>
        <dbReference type="Proteomes" id="UP001595630"/>
    </source>
</evidence>
<feature type="binding site" evidence="9">
    <location>
        <position position="45"/>
    </location>
    <ligand>
        <name>S-adenosyl-L-methionine</name>
        <dbReference type="ChEBI" id="CHEBI:59789"/>
    </ligand>
</feature>
<keyword evidence="11" id="KW-1185">Reference proteome</keyword>
<dbReference type="InterPro" id="IPR029063">
    <property type="entry name" value="SAM-dependent_MTases_sf"/>
</dbReference>
<dbReference type="PIRSF" id="PIRSF023956">
    <property type="entry name" value="Thiopurine_S-methyltransferase"/>
    <property type="match status" value="1"/>
</dbReference>
<dbReference type="Proteomes" id="UP001595630">
    <property type="component" value="Unassembled WGS sequence"/>
</dbReference>
<dbReference type="NCBIfam" id="NF009732">
    <property type="entry name" value="PRK13255.1"/>
    <property type="match status" value="1"/>
</dbReference>
<dbReference type="PANTHER" id="PTHR10259">
    <property type="entry name" value="THIOPURINE S-METHYLTRANSFERASE"/>
    <property type="match status" value="1"/>
</dbReference>
<dbReference type="EC" id="2.1.1.67" evidence="4 9"/>
<name>A0ABV7T1Y8_9GAMM</name>
<dbReference type="EMBL" id="JBHRXZ010000012">
    <property type="protein sequence ID" value="MFC3606976.1"/>
    <property type="molecule type" value="Genomic_DNA"/>
</dbReference>
<gene>
    <name evidence="9" type="primary">tpm</name>
    <name evidence="10" type="ORF">ACFOMF_04165</name>
</gene>
<dbReference type="GO" id="GO:0008119">
    <property type="term" value="F:thiopurine S-methyltransferase activity"/>
    <property type="evidence" value="ECO:0007669"/>
    <property type="project" value="UniProtKB-EC"/>
</dbReference>
<evidence type="ECO:0000256" key="5">
    <source>
        <dbReference type="ARBA" id="ARBA00022490"/>
    </source>
</evidence>
<reference evidence="11" key="1">
    <citation type="journal article" date="2019" name="Int. J. Syst. Evol. Microbiol.">
        <title>The Global Catalogue of Microorganisms (GCM) 10K type strain sequencing project: providing services to taxonomists for standard genome sequencing and annotation.</title>
        <authorList>
            <consortium name="The Broad Institute Genomics Platform"/>
            <consortium name="The Broad Institute Genome Sequencing Center for Infectious Disease"/>
            <person name="Wu L."/>
            <person name="Ma J."/>
        </authorList>
    </citation>
    <scope>NUCLEOTIDE SEQUENCE [LARGE SCALE GENOMIC DNA]</scope>
    <source>
        <strain evidence="11">KCTC 42447</strain>
    </source>
</reference>
<evidence type="ECO:0000256" key="4">
    <source>
        <dbReference type="ARBA" id="ARBA00011905"/>
    </source>
</evidence>
<evidence type="ECO:0000256" key="6">
    <source>
        <dbReference type="ARBA" id="ARBA00022603"/>
    </source>
</evidence>
<evidence type="ECO:0000256" key="9">
    <source>
        <dbReference type="HAMAP-Rule" id="MF_00812"/>
    </source>
</evidence>
<dbReference type="InterPro" id="IPR008854">
    <property type="entry name" value="TPMT"/>
</dbReference>
<dbReference type="PANTHER" id="PTHR10259:SF11">
    <property type="entry name" value="THIOPURINE S-METHYLTRANSFERASE"/>
    <property type="match status" value="1"/>
</dbReference>
<evidence type="ECO:0000256" key="8">
    <source>
        <dbReference type="ARBA" id="ARBA00022691"/>
    </source>
</evidence>
<protein>
    <recommendedName>
        <fullName evidence="4 9">Thiopurine S-methyltransferase</fullName>
        <ecNumber evidence="4 9">2.1.1.67</ecNumber>
    </recommendedName>
    <alternativeName>
        <fullName evidence="9">Thiopurine methyltransferase</fullName>
    </alternativeName>
</protein>
<feature type="binding site" evidence="9">
    <location>
        <position position="66"/>
    </location>
    <ligand>
        <name>S-adenosyl-L-methionine</name>
        <dbReference type="ChEBI" id="CHEBI:59789"/>
    </ligand>
</feature>
<comment type="caution">
    <text evidence="10">The sequence shown here is derived from an EMBL/GenBank/DDBJ whole genome shotgun (WGS) entry which is preliminary data.</text>
</comment>
<accession>A0ABV7T1Y8</accession>